<keyword evidence="4 5" id="KW-0472">Membrane</keyword>
<keyword evidence="7" id="KW-1185">Reference proteome</keyword>
<feature type="transmembrane region" description="Helical" evidence="5">
    <location>
        <begin position="462"/>
        <end position="480"/>
    </location>
</feature>
<evidence type="ECO:0000313" key="7">
    <source>
        <dbReference type="Proteomes" id="UP000750502"/>
    </source>
</evidence>
<feature type="transmembrane region" description="Helical" evidence="5">
    <location>
        <begin position="383"/>
        <end position="407"/>
    </location>
</feature>
<organism evidence="6 7">
    <name type="scientific">Fusarium xylarioides</name>
    <dbReference type="NCBI Taxonomy" id="221167"/>
    <lineage>
        <taxon>Eukaryota</taxon>
        <taxon>Fungi</taxon>
        <taxon>Dikarya</taxon>
        <taxon>Ascomycota</taxon>
        <taxon>Pezizomycotina</taxon>
        <taxon>Sordariomycetes</taxon>
        <taxon>Hypocreomycetidae</taxon>
        <taxon>Hypocreales</taxon>
        <taxon>Nectriaceae</taxon>
        <taxon>Fusarium</taxon>
        <taxon>Fusarium fujikuroi species complex</taxon>
    </lineage>
</organism>
<evidence type="ECO:0000313" key="6">
    <source>
        <dbReference type="EMBL" id="KAG5757832.1"/>
    </source>
</evidence>
<dbReference type="SUPFAM" id="SSF144083">
    <property type="entry name" value="Magnesium transport protein CorA, transmembrane region"/>
    <property type="match status" value="1"/>
</dbReference>
<comment type="subcellular location">
    <subcellularLocation>
        <location evidence="1">Membrane</location>
        <topology evidence="1">Multi-pass membrane protein</topology>
    </subcellularLocation>
</comment>
<evidence type="ECO:0000256" key="1">
    <source>
        <dbReference type="ARBA" id="ARBA00004141"/>
    </source>
</evidence>
<dbReference type="OrthoDB" id="3231000at2759"/>
<protein>
    <submittedName>
        <fullName evidence="6">Uncharacterized protein</fullName>
    </submittedName>
</protein>
<feature type="transmembrane region" description="Helical" evidence="5">
    <location>
        <begin position="350"/>
        <end position="371"/>
    </location>
</feature>
<dbReference type="AlphaFoldDB" id="A0A9P7KYX2"/>
<feature type="transmembrane region" description="Helical" evidence="5">
    <location>
        <begin position="6"/>
        <end position="31"/>
    </location>
</feature>
<keyword evidence="2 5" id="KW-0812">Transmembrane</keyword>
<evidence type="ECO:0000256" key="2">
    <source>
        <dbReference type="ARBA" id="ARBA00022692"/>
    </source>
</evidence>
<sequence>MVPVSVVSATISILSRVISLLKAVLFFRIYVRGREGLLDRRKWKESVRLGPDGRRFHGGWYLALEGESRWQYAWGDESPQDITGEAMDHDPPQGNNIRLELIEEGSHGPEDTLPLDTGLMQLSTQWRQAHSAAWHHITIYETALPKKVRRYINVLGEGEERRVIIECNTYARRGSRDGVPAFYSTKLIRKQLKQLDATYIAVRSKDNWKKLFLLQFHHACLRLFFEFLTALEADEKEHADNANTDSGFAELWQWNLRTMTQRSYEYRDLAEMGRKLISIIECLIDVVRASPPVVDSTSHANKFMTIDMELRGLCREANERIRNFSDQLDHDLKYLELARDINQTRGVQQLTLLATIFLPLSLAAGVLSMQTRFKDLGTLLYDFFGVVVLLAAIVLFLMILLYLIAVVNEADSKLRVRSSWYREDVRGILLLTLNIGLLVFGCLVLSSFLVGMFKDVSLGAKILGYGVAAICGIESIIATLRARGNHTHKVWETCLMKLEQLQNQEAEVNVFAVLDTGEDAYNEVILDLKDFSQLQSEAEEDPSVLLRVEADVLVIDTFCTELAKTREILFGNATSESGEPVERFTGIDKLFTEALPQLQKFFSEQKNTEIVLLMVLEIIQAQGFVEEQGEGKWLQPLKHSLGEDLYEQIVQAGEA</sequence>
<reference evidence="6" key="2">
    <citation type="submission" date="2020-10" db="EMBL/GenBank/DDBJ databases">
        <authorList>
            <person name="Peck L.D."/>
            <person name="Nowell R.W."/>
            <person name="Flood J."/>
            <person name="Ryan M.J."/>
            <person name="Barraclough T.G."/>
        </authorList>
    </citation>
    <scope>NUCLEOTIDE SEQUENCE</scope>
    <source>
        <strain evidence="6">IMI 127659i</strain>
    </source>
</reference>
<proteinExistence type="predicted"/>
<evidence type="ECO:0000256" key="5">
    <source>
        <dbReference type="SAM" id="Phobius"/>
    </source>
</evidence>
<keyword evidence="3 5" id="KW-1133">Transmembrane helix</keyword>
<dbReference type="Proteomes" id="UP000750502">
    <property type="component" value="Unassembled WGS sequence"/>
</dbReference>
<dbReference type="EMBL" id="JADFTT010000976">
    <property type="protein sequence ID" value="KAG5757832.1"/>
    <property type="molecule type" value="Genomic_DNA"/>
</dbReference>
<dbReference type="GO" id="GO:0016020">
    <property type="term" value="C:membrane"/>
    <property type="evidence" value="ECO:0007669"/>
    <property type="project" value="UniProtKB-SubCell"/>
</dbReference>
<evidence type="ECO:0000256" key="3">
    <source>
        <dbReference type="ARBA" id="ARBA00022989"/>
    </source>
</evidence>
<accession>A0A9P7KYX2</accession>
<dbReference type="InterPro" id="IPR045863">
    <property type="entry name" value="CorA_TM1_TM2"/>
</dbReference>
<comment type="caution">
    <text evidence="6">The sequence shown here is derived from an EMBL/GenBank/DDBJ whole genome shotgun (WGS) entry which is preliminary data.</text>
</comment>
<dbReference type="Gene3D" id="1.20.58.340">
    <property type="entry name" value="Magnesium transport protein CorA, transmembrane region"/>
    <property type="match status" value="1"/>
</dbReference>
<feature type="transmembrane region" description="Helical" evidence="5">
    <location>
        <begin position="428"/>
        <end position="450"/>
    </location>
</feature>
<name>A0A9P7KYX2_9HYPO</name>
<reference evidence="6" key="1">
    <citation type="journal article" date="2020" name="bioRxiv">
        <title>Historical genomics reveals the evolutionary mechanisms behind multiple outbreaks of the host-specific coffee wilt pathogen Fusarium xylarioides.</title>
        <authorList>
            <person name="Peck D."/>
            <person name="Nowell R.W."/>
            <person name="Flood J."/>
            <person name="Ryan M.J."/>
            <person name="Barraclough T.G."/>
        </authorList>
    </citation>
    <scope>NUCLEOTIDE SEQUENCE</scope>
    <source>
        <strain evidence="6">IMI 127659i</strain>
    </source>
</reference>
<evidence type="ECO:0000256" key="4">
    <source>
        <dbReference type="ARBA" id="ARBA00023136"/>
    </source>
</evidence>
<gene>
    <name evidence="6" type="ORF">H9Q72_014029</name>
</gene>